<sequence length="356" mass="40024">MLISEPAPMIPSIWCTQPYKTIYIAFVLLIKTPVLLFFSLRYCFQAFRRLSNLPFRISLFVELANERLARVPPGDERSYKGPLAADASVKPATVGGLWYLSPPKPLEDLRNEKVVVHFPGGAFVIVLGSDFNGWMLCRFVMQDFKATRLFLAQYRVAEDHSSRFPTALQDLFTFYNYIVSLGYSPQNIILSGDSAAGNLTIGLVRYLEQQPVLAPPMGAMLWSPWVHVTNTAGEDYRKQANIDADILVPEMLQWGAEAYMPEEGPSSKVVAYISPLHHPFKKTPVPFFTQVRGNEGLYESTQAFAQEISKVKENRVKLHVTDLAPHNSIYSHLATGLTSEMQKAFGDARECFFGET</sequence>
<dbReference type="Proteomes" id="UP000836387">
    <property type="component" value="Unassembled WGS sequence"/>
</dbReference>
<protein>
    <submittedName>
        <fullName evidence="1">Uncharacterized protein</fullName>
    </submittedName>
</protein>
<comment type="caution">
    <text evidence="1">The sequence shown here is derived from an EMBL/GenBank/DDBJ whole genome shotgun (WGS) entry which is preliminary data.</text>
</comment>
<name>A0ACA9UHZ4_BIOOC</name>
<accession>A0ACA9UHZ4</accession>
<evidence type="ECO:0000313" key="1">
    <source>
        <dbReference type="EMBL" id="CAG9952850.1"/>
    </source>
</evidence>
<evidence type="ECO:0000313" key="2">
    <source>
        <dbReference type="Proteomes" id="UP000836387"/>
    </source>
</evidence>
<proteinExistence type="predicted"/>
<dbReference type="EMBL" id="CADEHS020000508">
    <property type="protein sequence ID" value="CAG9952850.1"/>
    <property type="molecule type" value="Genomic_DNA"/>
</dbReference>
<reference evidence="1" key="2">
    <citation type="submission" date="2021-10" db="EMBL/GenBank/DDBJ databases">
        <authorList>
            <person name="Piombo E."/>
        </authorList>
    </citation>
    <scope>NUCLEOTIDE SEQUENCE</scope>
</reference>
<reference evidence="1" key="1">
    <citation type="submission" date="2020-04" db="EMBL/GenBank/DDBJ databases">
        <authorList>
            <person name="Broberg M."/>
        </authorList>
    </citation>
    <scope>NUCLEOTIDE SEQUENCE</scope>
</reference>
<organism evidence="1 2">
    <name type="scientific">Clonostachys rosea f. rosea IK726</name>
    <dbReference type="NCBI Taxonomy" id="1349383"/>
    <lineage>
        <taxon>Eukaryota</taxon>
        <taxon>Fungi</taxon>
        <taxon>Dikarya</taxon>
        <taxon>Ascomycota</taxon>
        <taxon>Pezizomycotina</taxon>
        <taxon>Sordariomycetes</taxon>
        <taxon>Hypocreomycetidae</taxon>
        <taxon>Hypocreales</taxon>
        <taxon>Bionectriaceae</taxon>
        <taxon>Clonostachys</taxon>
    </lineage>
</organism>
<gene>
    <name evidence="1" type="ORF">CRV2_00019520</name>
</gene>
<keyword evidence="2" id="KW-1185">Reference proteome</keyword>